<evidence type="ECO:0000256" key="5">
    <source>
        <dbReference type="ARBA" id="ARBA00022759"/>
    </source>
</evidence>
<dbReference type="SMART" id="SM00892">
    <property type="entry name" value="Endonuclease_NS"/>
    <property type="match status" value="1"/>
</dbReference>
<dbReference type="PANTHER" id="PTHR13966">
    <property type="entry name" value="ENDONUCLEASE RELATED"/>
    <property type="match status" value="1"/>
</dbReference>
<dbReference type="Pfam" id="PF01223">
    <property type="entry name" value="Endonuclease_NS"/>
    <property type="match status" value="1"/>
</dbReference>
<dbReference type="InterPro" id="IPR040255">
    <property type="entry name" value="Non-specific_endonuclease"/>
</dbReference>
<dbReference type="InterPro" id="IPR018524">
    <property type="entry name" value="DNA/RNA_endonuclease_AS"/>
</dbReference>
<dbReference type="InterPro" id="IPR020821">
    <property type="entry name" value="ENPP1-3/EXOG-like_nuc-like"/>
</dbReference>
<evidence type="ECO:0000256" key="9">
    <source>
        <dbReference type="SAM" id="MobiDB-lite"/>
    </source>
</evidence>
<evidence type="ECO:0000259" key="10">
    <source>
        <dbReference type="SMART" id="SM00477"/>
    </source>
</evidence>
<dbReference type="SUPFAM" id="SSF54060">
    <property type="entry name" value="His-Me finger endonucleases"/>
    <property type="match status" value="1"/>
</dbReference>
<evidence type="ECO:0000313" key="13">
    <source>
        <dbReference type="Proteomes" id="UP000624325"/>
    </source>
</evidence>
<evidence type="ECO:0000313" key="12">
    <source>
        <dbReference type="EMBL" id="GIF58193.1"/>
    </source>
</evidence>
<dbReference type="RefSeq" id="WP_203704601.1">
    <property type="nucleotide sequence ID" value="NZ_BAAALU010000004.1"/>
</dbReference>
<comment type="caution">
    <text evidence="12">The sequence shown here is derived from an EMBL/GenBank/DDBJ whole genome shotgun (WGS) entry which is preliminary data.</text>
</comment>
<keyword evidence="6 8" id="KW-0378">Hydrolase</keyword>
<dbReference type="PANTHER" id="PTHR13966:SF5">
    <property type="entry name" value="ENDONUCLEASE G, MITOCHONDRIAL"/>
    <property type="match status" value="1"/>
</dbReference>
<feature type="region of interest" description="Disordered" evidence="9">
    <location>
        <begin position="248"/>
        <end position="280"/>
    </location>
</feature>
<dbReference type="PROSITE" id="PS01070">
    <property type="entry name" value="NUCLEASE_NON_SPEC"/>
    <property type="match status" value="1"/>
</dbReference>
<evidence type="ECO:0000256" key="6">
    <source>
        <dbReference type="ARBA" id="ARBA00022801"/>
    </source>
</evidence>
<comment type="similarity">
    <text evidence="2 8">Belongs to the DNA/RNA non-specific endonuclease family.</text>
</comment>
<proteinExistence type="inferred from homology"/>
<dbReference type="CDD" id="cd00091">
    <property type="entry name" value="NUC"/>
    <property type="match status" value="1"/>
</dbReference>
<dbReference type="SMART" id="SM00477">
    <property type="entry name" value="NUC"/>
    <property type="match status" value="1"/>
</dbReference>
<evidence type="ECO:0000259" key="11">
    <source>
        <dbReference type="SMART" id="SM00892"/>
    </source>
</evidence>
<evidence type="ECO:0000256" key="8">
    <source>
        <dbReference type="RuleBase" id="RU366055"/>
    </source>
</evidence>
<evidence type="ECO:0000256" key="1">
    <source>
        <dbReference type="ARBA" id="ARBA00001946"/>
    </source>
</evidence>
<dbReference type="InterPro" id="IPR001604">
    <property type="entry name" value="Endo_G_ENPP1-like_dom"/>
</dbReference>
<evidence type="ECO:0000256" key="2">
    <source>
        <dbReference type="ARBA" id="ARBA00010052"/>
    </source>
</evidence>
<feature type="domain" description="ENPP1-3/EXOG-like endonuclease/phosphodiesterase" evidence="10">
    <location>
        <begin position="43"/>
        <end position="255"/>
    </location>
</feature>
<feature type="domain" description="DNA/RNA non-specific endonuclease/pyrophosphatase/phosphodiesterase" evidence="11">
    <location>
        <begin position="42"/>
        <end position="255"/>
    </location>
</feature>
<evidence type="ECO:0000256" key="7">
    <source>
        <dbReference type="ARBA" id="ARBA00022842"/>
    </source>
</evidence>
<evidence type="ECO:0000256" key="4">
    <source>
        <dbReference type="ARBA" id="ARBA00022723"/>
    </source>
</evidence>
<reference evidence="12 13" key="1">
    <citation type="submission" date="2021-01" db="EMBL/GenBank/DDBJ databases">
        <title>Whole genome shotgun sequence of Asanoa iriomotensis NBRC 100142.</title>
        <authorList>
            <person name="Komaki H."/>
            <person name="Tamura T."/>
        </authorList>
    </citation>
    <scope>NUCLEOTIDE SEQUENCE [LARGE SCALE GENOMIC DNA]</scope>
    <source>
        <strain evidence="12 13">NBRC 100142</strain>
    </source>
</reference>
<dbReference type="EMBL" id="BONC01000030">
    <property type="protein sequence ID" value="GIF58193.1"/>
    <property type="molecule type" value="Genomic_DNA"/>
</dbReference>
<keyword evidence="5 8" id="KW-0255">Endonuclease</keyword>
<dbReference type="InterPro" id="IPR044929">
    <property type="entry name" value="DNA/RNA_non-sp_Endonuclease_sf"/>
</dbReference>
<accession>A0ABQ4C5Y1</accession>
<gene>
    <name evidence="12" type="ORF">Air01nite_42880</name>
</gene>
<dbReference type="EC" id="3.1.30.-" evidence="8"/>
<keyword evidence="3 8" id="KW-0540">Nuclease</keyword>
<protein>
    <recommendedName>
        <fullName evidence="8">Endonuclease</fullName>
        <ecNumber evidence="8">3.1.30.-</ecNumber>
    </recommendedName>
</protein>
<dbReference type="Gene3D" id="3.40.570.10">
    <property type="entry name" value="Extracellular Endonuclease, subunit A"/>
    <property type="match status" value="1"/>
</dbReference>
<keyword evidence="4 8" id="KW-0479">Metal-binding</keyword>
<sequence>MDQDYTDRRGFDPSFLGHDLPLPTVDPAGVAVGPAAPDGVLRYHHFTVVLHARRRLAIYSAANLDGRHRFSQVSAGDRWIIDPRLPAAAQTGNDLYSGNDLDRGHLTRRADMLWGDTTAEAAAAVADTYHFTNCAPQHRDFNQNNTTWQGLEDYILDKVADHRLRANVYTGPVLRPDDPVYRGVPLPRGFWKIVAVATTEALHATAYLLEQTDLLGNLERAAEEPPLGPYRTYQTQVRHVEALTGVAFGTLRDHDPTEPPSRDAEDAQPVELHTLDDVRL</sequence>
<comment type="cofactor">
    <cofactor evidence="1 8">
        <name>Mg(2+)</name>
        <dbReference type="ChEBI" id="CHEBI:18420"/>
    </cofactor>
</comment>
<keyword evidence="7" id="KW-0460">Magnesium</keyword>
<dbReference type="InterPro" id="IPR044925">
    <property type="entry name" value="His-Me_finger_sf"/>
</dbReference>
<dbReference type="Proteomes" id="UP000624325">
    <property type="component" value="Unassembled WGS sequence"/>
</dbReference>
<organism evidence="12 13">
    <name type="scientific">Asanoa iriomotensis</name>
    <dbReference type="NCBI Taxonomy" id="234613"/>
    <lineage>
        <taxon>Bacteria</taxon>
        <taxon>Bacillati</taxon>
        <taxon>Actinomycetota</taxon>
        <taxon>Actinomycetes</taxon>
        <taxon>Micromonosporales</taxon>
        <taxon>Micromonosporaceae</taxon>
        <taxon>Asanoa</taxon>
    </lineage>
</organism>
<feature type="compositionally biased region" description="Basic and acidic residues" evidence="9">
    <location>
        <begin position="251"/>
        <end position="265"/>
    </location>
</feature>
<evidence type="ECO:0000256" key="3">
    <source>
        <dbReference type="ARBA" id="ARBA00022722"/>
    </source>
</evidence>
<keyword evidence="13" id="KW-1185">Reference proteome</keyword>
<name>A0ABQ4C5Y1_9ACTN</name>